<accession>A0A6P6Y7W8</accession>
<sequence>MEIASINNNFINEDFNGQQTLPKNQKKTHEITFKKSSSIRYSNAKLFHDNYLIINAIGALHTKLGDEIISGKLFFSIEKFKFSPATKSSIRTLMKESKSGQAFVREIKVLVSLLISDLNQIFVLPPPDSVLRETSLKLNFEYPQLQKIYEKEKMEKYFNDVLFTKCIQKKLRNKFNVVERRLREAISTEEDKIEYLNRKKTLKQKSN</sequence>
<dbReference type="KEGG" id="dpte:113795420"/>
<dbReference type="OrthoDB" id="10456775at2759"/>
<keyword evidence="1" id="KW-1185">Reference proteome</keyword>
<protein>
    <submittedName>
        <fullName evidence="2">Uncharacterized protein LOC113795420</fullName>
    </submittedName>
</protein>
<proteinExistence type="predicted"/>
<dbReference type="InParanoid" id="A0A6P6Y7W8"/>
<name>A0A6P6Y7W8_DERPT</name>
<dbReference type="Proteomes" id="UP000515146">
    <property type="component" value="Unplaced"/>
</dbReference>
<evidence type="ECO:0000313" key="1">
    <source>
        <dbReference type="Proteomes" id="UP000515146"/>
    </source>
</evidence>
<dbReference type="AlphaFoldDB" id="A0A6P6Y7W8"/>
<organism evidence="1 2">
    <name type="scientific">Dermatophagoides pteronyssinus</name>
    <name type="common">European house dust mite</name>
    <dbReference type="NCBI Taxonomy" id="6956"/>
    <lineage>
        <taxon>Eukaryota</taxon>
        <taxon>Metazoa</taxon>
        <taxon>Ecdysozoa</taxon>
        <taxon>Arthropoda</taxon>
        <taxon>Chelicerata</taxon>
        <taxon>Arachnida</taxon>
        <taxon>Acari</taxon>
        <taxon>Acariformes</taxon>
        <taxon>Sarcoptiformes</taxon>
        <taxon>Astigmata</taxon>
        <taxon>Psoroptidia</taxon>
        <taxon>Analgoidea</taxon>
        <taxon>Pyroglyphidae</taxon>
        <taxon>Dermatophagoidinae</taxon>
        <taxon>Dermatophagoides</taxon>
    </lineage>
</organism>
<evidence type="ECO:0000313" key="2">
    <source>
        <dbReference type="RefSeq" id="XP_027201400.1"/>
    </source>
</evidence>
<gene>
    <name evidence="2" type="primary">LOC113795420</name>
</gene>
<dbReference type="RefSeq" id="XP_027201400.1">
    <property type="nucleotide sequence ID" value="XM_027345599.1"/>
</dbReference>
<reference evidence="2" key="1">
    <citation type="submission" date="2025-08" db="UniProtKB">
        <authorList>
            <consortium name="RefSeq"/>
        </authorList>
    </citation>
    <scope>IDENTIFICATION</scope>
    <source>
        <strain evidence="2">Airmid</strain>
    </source>
</reference>